<gene>
    <name evidence="3" type="ORF">A1O9_01629</name>
</gene>
<dbReference type="RefSeq" id="XP_013266241.1">
    <property type="nucleotide sequence ID" value="XM_013410787.1"/>
</dbReference>
<dbReference type="GeneID" id="25276575"/>
<name>A0A072PUW5_9EURO</name>
<sequence>MSSTHFSSALSPDQPLPTKPASDLNLDKSLPDPILNFLDHPFQTRQSTVLFVAILVCLILVSAFMGKRYIEALRPDSWAPRDNPMTLKSLRHSHSTVETHQDDNTGLGATGFAPFLDTDQRSRPRPRIHLSPPTISIGEVHSSKIAQRRRASSARSGHNNG</sequence>
<dbReference type="Proteomes" id="UP000027920">
    <property type="component" value="Unassembled WGS sequence"/>
</dbReference>
<dbReference type="EMBL" id="AMGV01000001">
    <property type="protein sequence ID" value="KEF63651.1"/>
    <property type="molecule type" value="Genomic_DNA"/>
</dbReference>
<dbReference type="VEuPathDB" id="FungiDB:A1O9_01629"/>
<feature type="region of interest" description="Disordered" evidence="1">
    <location>
        <begin position="1"/>
        <end position="25"/>
    </location>
</feature>
<evidence type="ECO:0000256" key="1">
    <source>
        <dbReference type="SAM" id="MobiDB-lite"/>
    </source>
</evidence>
<feature type="region of interest" description="Disordered" evidence="1">
    <location>
        <begin position="139"/>
        <end position="161"/>
    </location>
</feature>
<evidence type="ECO:0000313" key="4">
    <source>
        <dbReference type="Proteomes" id="UP000027920"/>
    </source>
</evidence>
<evidence type="ECO:0000313" key="3">
    <source>
        <dbReference type="EMBL" id="KEF63651.1"/>
    </source>
</evidence>
<organism evidence="3 4">
    <name type="scientific">Exophiala aquamarina CBS 119918</name>
    <dbReference type="NCBI Taxonomy" id="1182545"/>
    <lineage>
        <taxon>Eukaryota</taxon>
        <taxon>Fungi</taxon>
        <taxon>Dikarya</taxon>
        <taxon>Ascomycota</taxon>
        <taxon>Pezizomycotina</taxon>
        <taxon>Eurotiomycetes</taxon>
        <taxon>Chaetothyriomycetidae</taxon>
        <taxon>Chaetothyriales</taxon>
        <taxon>Herpotrichiellaceae</taxon>
        <taxon>Exophiala</taxon>
    </lineage>
</organism>
<keyword evidence="2" id="KW-1133">Transmembrane helix</keyword>
<keyword evidence="2" id="KW-0472">Membrane</keyword>
<keyword evidence="2" id="KW-0812">Transmembrane</keyword>
<feature type="transmembrane region" description="Helical" evidence="2">
    <location>
        <begin position="48"/>
        <end position="66"/>
    </location>
</feature>
<accession>A0A072PUW5</accession>
<feature type="compositionally biased region" description="Polar residues" evidence="1">
    <location>
        <begin position="1"/>
        <end position="11"/>
    </location>
</feature>
<protein>
    <submittedName>
        <fullName evidence="3">Uncharacterized protein</fullName>
    </submittedName>
</protein>
<dbReference type="OrthoDB" id="4146997at2759"/>
<dbReference type="AlphaFoldDB" id="A0A072PUW5"/>
<reference evidence="3 4" key="1">
    <citation type="submission" date="2013-03" db="EMBL/GenBank/DDBJ databases">
        <title>The Genome Sequence of Exophiala aquamarina CBS 119918.</title>
        <authorList>
            <consortium name="The Broad Institute Genomics Platform"/>
            <person name="Cuomo C."/>
            <person name="de Hoog S."/>
            <person name="Gorbushina A."/>
            <person name="Walker B."/>
            <person name="Young S.K."/>
            <person name="Zeng Q."/>
            <person name="Gargeya S."/>
            <person name="Fitzgerald M."/>
            <person name="Haas B."/>
            <person name="Abouelleil A."/>
            <person name="Allen A.W."/>
            <person name="Alvarado L."/>
            <person name="Arachchi H.M."/>
            <person name="Berlin A.M."/>
            <person name="Chapman S.B."/>
            <person name="Gainer-Dewar J."/>
            <person name="Goldberg J."/>
            <person name="Griggs A."/>
            <person name="Gujja S."/>
            <person name="Hansen M."/>
            <person name="Howarth C."/>
            <person name="Imamovic A."/>
            <person name="Ireland A."/>
            <person name="Larimer J."/>
            <person name="McCowan C."/>
            <person name="Murphy C."/>
            <person name="Pearson M."/>
            <person name="Poon T.W."/>
            <person name="Priest M."/>
            <person name="Roberts A."/>
            <person name="Saif S."/>
            <person name="Shea T."/>
            <person name="Sisk P."/>
            <person name="Sykes S."/>
            <person name="Wortman J."/>
            <person name="Nusbaum C."/>
            <person name="Birren B."/>
        </authorList>
    </citation>
    <scope>NUCLEOTIDE SEQUENCE [LARGE SCALE GENOMIC DNA]</scope>
    <source>
        <strain evidence="3 4">CBS 119918</strain>
    </source>
</reference>
<dbReference type="HOGENOM" id="CLU_1643708_0_0_1"/>
<keyword evidence="4" id="KW-1185">Reference proteome</keyword>
<proteinExistence type="predicted"/>
<evidence type="ECO:0000256" key="2">
    <source>
        <dbReference type="SAM" id="Phobius"/>
    </source>
</evidence>
<comment type="caution">
    <text evidence="3">The sequence shown here is derived from an EMBL/GenBank/DDBJ whole genome shotgun (WGS) entry which is preliminary data.</text>
</comment>